<dbReference type="InterPro" id="IPR026055">
    <property type="entry name" value="FAR"/>
</dbReference>
<organism evidence="7">
    <name type="scientific">Manihot esculenta</name>
    <name type="common">Cassava</name>
    <name type="synonym">Jatropha manihot</name>
    <dbReference type="NCBI Taxonomy" id="3983"/>
    <lineage>
        <taxon>Eukaryota</taxon>
        <taxon>Viridiplantae</taxon>
        <taxon>Streptophyta</taxon>
        <taxon>Embryophyta</taxon>
        <taxon>Tracheophyta</taxon>
        <taxon>Spermatophyta</taxon>
        <taxon>Magnoliopsida</taxon>
        <taxon>eudicotyledons</taxon>
        <taxon>Gunneridae</taxon>
        <taxon>Pentapetalae</taxon>
        <taxon>rosids</taxon>
        <taxon>fabids</taxon>
        <taxon>Malpighiales</taxon>
        <taxon>Euphorbiaceae</taxon>
        <taxon>Crotonoideae</taxon>
        <taxon>Manihoteae</taxon>
        <taxon>Manihot</taxon>
    </lineage>
</organism>
<feature type="domain" description="Thioester reductase (TE)" evidence="6">
    <location>
        <begin position="17"/>
        <end position="96"/>
    </location>
</feature>
<evidence type="ECO:0000256" key="1">
    <source>
        <dbReference type="ARBA" id="ARBA00005928"/>
    </source>
</evidence>
<dbReference type="GO" id="GO:0080019">
    <property type="term" value="F:alcohol-forming very long-chain fatty acyl-CoA reductase activity"/>
    <property type="evidence" value="ECO:0000318"/>
    <property type="project" value="GO_Central"/>
</dbReference>
<accession>A0A2C9W184</accession>
<dbReference type="EC" id="1.2.1.84" evidence="4"/>
<dbReference type="GO" id="GO:0102965">
    <property type="term" value="F:alcohol-forming long-chain fatty acyl-CoA reductase activity"/>
    <property type="evidence" value="ECO:0007669"/>
    <property type="project" value="UniProtKB-EC"/>
</dbReference>
<dbReference type="Pfam" id="PF03015">
    <property type="entry name" value="Sterile"/>
    <property type="match status" value="1"/>
</dbReference>
<dbReference type="Pfam" id="PF07993">
    <property type="entry name" value="NAD_binding_4"/>
    <property type="match status" value="1"/>
</dbReference>
<dbReference type="Gene3D" id="3.40.50.720">
    <property type="entry name" value="NAD(P)-binding Rossmann-like Domain"/>
    <property type="match status" value="1"/>
</dbReference>
<dbReference type="InterPro" id="IPR033640">
    <property type="entry name" value="FAR_C"/>
</dbReference>
<dbReference type="GO" id="GO:0035336">
    <property type="term" value="P:long-chain fatty-acyl-CoA metabolic process"/>
    <property type="evidence" value="ECO:0000318"/>
    <property type="project" value="GO_Central"/>
</dbReference>
<dbReference type="SUPFAM" id="SSF51735">
    <property type="entry name" value="NAD(P)-binding Rossmann-fold domains"/>
    <property type="match status" value="1"/>
</dbReference>
<sequence length="275" mass="31674">MELGSILQFLENKTILLTGVTGFLAKIFVEKILRVQPNVKKLYLLLRAADATSASYRFHSEVIGKDLFRVAKETLGANFDAIISKKIIVVCGDIPGDMVVNAIIAAMVAHANQPCDEVIYHVGSSLQNPMRYSNFRDYLIQYFTNKPWMDKNGKPIKVNKPTIFNSISNFNRFIKIRYSPLLKVLELANIVFCQFFFNTYNNLNRKIKLVKQLVELYRPYLFFHGIFDDSNLDNLRIAVGMNDIEDDTFFMDPKSIDWDNYFLNTHIPGVVKFVF</sequence>
<keyword evidence="4" id="KW-0560">Oxidoreductase</keyword>
<comment type="function">
    <text evidence="4">Catalyzes the reduction of fatty acyl-CoA to fatty alcohols.</text>
</comment>
<proteinExistence type="inferred from homology"/>
<reference evidence="7" key="1">
    <citation type="submission" date="2016-02" db="EMBL/GenBank/DDBJ databases">
        <title>WGS assembly of Manihot esculenta.</title>
        <authorList>
            <person name="Bredeson J.V."/>
            <person name="Prochnik S.E."/>
            <person name="Lyons J.B."/>
            <person name="Schmutz J."/>
            <person name="Grimwood J."/>
            <person name="Vrebalov J."/>
            <person name="Bart R.S."/>
            <person name="Amuge T."/>
            <person name="Ferguson M.E."/>
            <person name="Green R."/>
            <person name="Putnam N."/>
            <person name="Stites J."/>
            <person name="Rounsley S."/>
            <person name="Rokhsar D.S."/>
        </authorList>
    </citation>
    <scope>NUCLEOTIDE SEQUENCE [LARGE SCALE GENOMIC DNA]</scope>
    <source>
        <tissue evidence="7">Leaf</tissue>
    </source>
</reference>
<keyword evidence="4" id="KW-0521">NADP</keyword>
<evidence type="ECO:0000256" key="2">
    <source>
        <dbReference type="ARBA" id="ARBA00022516"/>
    </source>
</evidence>
<evidence type="ECO:0000313" key="7">
    <source>
        <dbReference type="EMBL" id="OAY51599.1"/>
    </source>
</evidence>
<keyword evidence="2 4" id="KW-0444">Lipid biosynthesis</keyword>
<dbReference type="EMBL" id="CM004390">
    <property type="protein sequence ID" value="OAY51599.1"/>
    <property type="molecule type" value="Genomic_DNA"/>
</dbReference>
<dbReference type="InterPro" id="IPR013120">
    <property type="entry name" value="FAR_NAD-bd"/>
</dbReference>
<evidence type="ECO:0000256" key="4">
    <source>
        <dbReference type="RuleBase" id="RU363097"/>
    </source>
</evidence>
<comment type="catalytic activity">
    <reaction evidence="4">
        <text>a long-chain fatty acyl-CoA + 2 NADPH + 2 H(+) = a long-chain primary fatty alcohol + 2 NADP(+) + CoA</text>
        <dbReference type="Rhea" id="RHEA:52716"/>
        <dbReference type="ChEBI" id="CHEBI:15378"/>
        <dbReference type="ChEBI" id="CHEBI:57287"/>
        <dbReference type="ChEBI" id="CHEBI:57783"/>
        <dbReference type="ChEBI" id="CHEBI:58349"/>
        <dbReference type="ChEBI" id="CHEBI:77396"/>
        <dbReference type="ChEBI" id="CHEBI:83139"/>
        <dbReference type="EC" id="1.2.1.84"/>
    </reaction>
</comment>
<dbReference type="PANTHER" id="PTHR11011:SF99">
    <property type="entry name" value="FATTY ACYL-COA REDUCTASE 3"/>
    <property type="match status" value="1"/>
</dbReference>
<keyword evidence="3 4" id="KW-0443">Lipid metabolism</keyword>
<evidence type="ECO:0000256" key="3">
    <source>
        <dbReference type="ARBA" id="ARBA00023098"/>
    </source>
</evidence>
<evidence type="ECO:0000259" key="6">
    <source>
        <dbReference type="Pfam" id="PF07993"/>
    </source>
</evidence>
<dbReference type="STRING" id="3983.A0A2C9W184"/>
<dbReference type="PANTHER" id="PTHR11011">
    <property type="entry name" value="MALE STERILITY PROTEIN 2-RELATED"/>
    <property type="match status" value="1"/>
</dbReference>
<feature type="domain" description="Fatty acyl-CoA reductase C-terminal" evidence="5">
    <location>
        <begin position="185"/>
        <end position="275"/>
    </location>
</feature>
<name>A0A2C9W184_MANES</name>
<protein>
    <recommendedName>
        <fullName evidence="4">Fatty acyl-CoA reductase</fullName>
        <ecNumber evidence="4">1.2.1.84</ecNumber>
    </recommendedName>
</protein>
<dbReference type="GO" id="GO:0010345">
    <property type="term" value="P:suberin biosynthetic process"/>
    <property type="evidence" value="ECO:0000318"/>
    <property type="project" value="GO_Central"/>
</dbReference>
<evidence type="ECO:0000259" key="5">
    <source>
        <dbReference type="Pfam" id="PF03015"/>
    </source>
</evidence>
<dbReference type="CDD" id="cd09071">
    <property type="entry name" value="FAR_C"/>
    <property type="match status" value="1"/>
</dbReference>
<gene>
    <name evidence="7" type="ORF">MANES_04G019200</name>
</gene>
<dbReference type="InterPro" id="IPR036291">
    <property type="entry name" value="NAD(P)-bd_dom_sf"/>
</dbReference>
<dbReference type="AlphaFoldDB" id="A0A2C9W184"/>
<comment type="similarity">
    <text evidence="1 4">Belongs to the fatty acyl-CoA reductase family.</text>
</comment>